<dbReference type="GO" id="GO:0000062">
    <property type="term" value="F:fatty-acyl-CoA binding"/>
    <property type="evidence" value="ECO:0007669"/>
    <property type="project" value="InterPro"/>
</dbReference>
<protein>
    <submittedName>
        <fullName evidence="7 8">Acyl-CoA-binding domain-containing protein 3</fullName>
    </submittedName>
</protein>
<dbReference type="GeneID" id="103484831"/>
<dbReference type="PROSITE" id="PS51228">
    <property type="entry name" value="ACB_2"/>
    <property type="match status" value="1"/>
</dbReference>
<dbReference type="PANTHER" id="PTHR23310">
    <property type="entry name" value="ACYL-COA-BINDING PROTEIN, ACBP"/>
    <property type="match status" value="1"/>
</dbReference>
<dbReference type="Proteomes" id="UP001652600">
    <property type="component" value="Chromosome 8"/>
</dbReference>
<dbReference type="KEGG" id="cmo:103484831"/>
<keyword evidence="6" id="KW-1185">Reference proteome</keyword>
<evidence type="ECO:0000313" key="5">
    <source>
        <dbReference type="EnsemblPlants" id="MELO3C007613.2.1"/>
    </source>
</evidence>
<organism evidence="6 8">
    <name type="scientific">Cucumis melo</name>
    <name type="common">Muskmelon</name>
    <dbReference type="NCBI Taxonomy" id="3656"/>
    <lineage>
        <taxon>Eukaryota</taxon>
        <taxon>Viridiplantae</taxon>
        <taxon>Streptophyta</taxon>
        <taxon>Embryophyta</taxon>
        <taxon>Tracheophyta</taxon>
        <taxon>Spermatophyta</taxon>
        <taxon>Magnoliopsida</taxon>
        <taxon>eudicotyledons</taxon>
        <taxon>Gunneridae</taxon>
        <taxon>Pentapetalae</taxon>
        <taxon>rosids</taxon>
        <taxon>fabids</taxon>
        <taxon>Cucurbitales</taxon>
        <taxon>Cucurbitaceae</taxon>
        <taxon>Benincaseae</taxon>
        <taxon>Cucumis</taxon>
    </lineage>
</organism>
<dbReference type="InterPro" id="IPR000582">
    <property type="entry name" value="Acyl-CoA-binding_protein"/>
</dbReference>
<evidence type="ECO:0000256" key="1">
    <source>
        <dbReference type="ARBA" id="ARBA00005567"/>
    </source>
</evidence>
<keyword evidence="2" id="KW-0446">Lipid-binding</keyword>
<comment type="similarity">
    <text evidence="1">Belongs to the ACBP family.</text>
</comment>
<feature type="compositionally biased region" description="Basic and acidic residues" evidence="3">
    <location>
        <begin position="139"/>
        <end position="166"/>
    </location>
</feature>
<dbReference type="OrthoDB" id="71307at2759"/>
<feature type="region of interest" description="Disordered" evidence="3">
    <location>
        <begin position="139"/>
        <end position="175"/>
    </location>
</feature>
<dbReference type="Gramene" id="MELO3C007613.2.1">
    <property type="protein sequence ID" value="MELO3C007613.2.1"/>
    <property type="gene ID" value="MELO3C007613.2"/>
</dbReference>
<proteinExistence type="inferred from homology"/>
<evidence type="ECO:0000313" key="6">
    <source>
        <dbReference type="Proteomes" id="UP001652600"/>
    </source>
</evidence>
<accession>A0A1S3B0I2</accession>
<evidence type="ECO:0000256" key="3">
    <source>
        <dbReference type="SAM" id="MobiDB-lite"/>
    </source>
</evidence>
<evidence type="ECO:0000313" key="8">
    <source>
        <dbReference type="RefSeq" id="XP_008440356.1"/>
    </source>
</evidence>
<sequence>MEFFLELALTISLPLLISFIVSKFLSSRGSTDEELAPFGFDFGFGSRIRNLESGKPSVVVEDFVGEGEIVECEPKQGNFTGVLESRDETEKECDDKVIEYVRSVEERVESGLDNTGGDCRGEGAEKVIDESSVRVRREETGINRDEGEDVREGNEVEAFESDRSKESGGVSEGGSVEEIAVEDDDWEGVERTEMEKLFEVAVEIVKIRDIEDPKFGGELKMRLSGLYKIAMEGPCREPPPMALKMYARAKWNAWKQLGNMTPEMAMESYINLVSENIPGWTSEITSVDGYQSASHSHNSEKLASEMKPPL</sequence>
<dbReference type="EnsemblPlants" id="MELO3C007613.2.1">
    <property type="protein sequence ID" value="MELO3C007613.2.1"/>
    <property type="gene ID" value="MELO3C007613.2"/>
</dbReference>
<dbReference type="Pfam" id="PF00887">
    <property type="entry name" value="ACBP"/>
    <property type="match status" value="1"/>
</dbReference>
<dbReference type="SUPFAM" id="SSF47027">
    <property type="entry name" value="Acyl-CoA binding protein"/>
    <property type="match status" value="1"/>
</dbReference>
<gene>
    <name evidence="7 8" type="primary">LOC103484831</name>
    <name evidence="5" type="synonym">103484831</name>
</gene>
<reference evidence="5" key="1">
    <citation type="submission" date="2023-03" db="UniProtKB">
        <authorList>
            <consortium name="EnsemblPlants"/>
        </authorList>
    </citation>
    <scope>IDENTIFICATION</scope>
</reference>
<dbReference type="PANTHER" id="PTHR23310:SF122">
    <property type="entry name" value="ACYL-COA-BINDING DOMAIN-CONTAINING PROTEIN 3"/>
    <property type="match status" value="1"/>
</dbReference>
<dbReference type="Gene3D" id="1.20.80.10">
    <property type="match status" value="1"/>
</dbReference>
<dbReference type="SMR" id="A0A1S3B0I2"/>
<dbReference type="eggNOG" id="KOG0817">
    <property type="taxonomic scope" value="Eukaryota"/>
</dbReference>
<name>A0A1S3B0I2_CUCME</name>
<dbReference type="InterPro" id="IPR014352">
    <property type="entry name" value="FERM/acyl-CoA-bd_prot_sf"/>
</dbReference>
<dbReference type="AlphaFoldDB" id="A0A1S3B0I2"/>
<reference evidence="7 8" key="2">
    <citation type="submission" date="2025-04" db="UniProtKB">
        <authorList>
            <consortium name="RefSeq"/>
        </authorList>
    </citation>
    <scope>IDENTIFICATION</scope>
</reference>
<evidence type="ECO:0000313" key="7">
    <source>
        <dbReference type="RefSeq" id="XP_008440355.1"/>
    </source>
</evidence>
<dbReference type="RefSeq" id="XP_008440355.1">
    <property type="nucleotide sequence ID" value="XM_008442133.2"/>
</dbReference>
<evidence type="ECO:0000256" key="2">
    <source>
        <dbReference type="ARBA" id="ARBA00023121"/>
    </source>
</evidence>
<dbReference type="InterPro" id="IPR035984">
    <property type="entry name" value="Acyl-CoA-binding_sf"/>
</dbReference>
<feature type="region of interest" description="Disordered" evidence="3">
    <location>
        <begin position="291"/>
        <end position="310"/>
    </location>
</feature>
<dbReference type="GO" id="GO:0006631">
    <property type="term" value="P:fatty acid metabolic process"/>
    <property type="evidence" value="ECO:0007669"/>
    <property type="project" value="TreeGrafter"/>
</dbReference>
<feature type="domain" description="ACB" evidence="4">
    <location>
        <begin position="194"/>
        <end position="282"/>
    </location>
</feature>
<evidence type="ECO:0000259" key="4">
    <source>
        <dbReference type="PROSITE" id="PS51228"/>
    </source>
</evidence>
<dbReference type="RefSeq" id="XP_008440356.1">
    <property type="nucleotide sequence ID" value="XM_008442134.2"/>
</dbReference>